<protein>
    <submittedName>
        <fullName evidence="2">Uncharacterized protein</fullName>
    </submittedName>
</protein>
<name>A0A8H7UMH2_9FUNG</name>
<evidence type="ECO:0000313" key="3">
    <source>
        <dbReference type="Proteomes" id="UP000603453"/>
    </source>
</evidence>
<organism evidence="2 3">
    <name type="scientific">Mucor saturninus</name>
    <dbReference type="NCBI Taxonomy" id="64648"/>
    <lineage>
        <taxon>Eukaryota</taxon>
        <taxon>Fungi</taxon>
        <taxon>Fungi incertae sedis</taxon>
        <taxon>Mucoromycota</taxon>
        <taxon>Mucoromycotina</taxon>
        <taxon>Mucoromycetes</taxon>
        <taxon>Mucorales</taxon>
        <taxon>Mucorineae</taxon>
        <taxon>Mucoraceae</taxon>
        <taxon>Mucor</taxon>
    </lineage>
</organism>
<proteinExistence type="predicted"/>
<accession>A0A8H7UMH2</accession>
<evidence type="ECO:0000313" key="2">
    <source>
        <dbReference type="EMBL" id="KAG2191496.1"/>
    </source>
</evidence>
<comment type="caution">
    <text evidence="2">The sequence shown here is derived from an EMBL/GenBank/DDBJ whole genome shotgun (WGS) entry which is preliminary data.</text>
</comment>
<dbReference type="AlphaFoldDB" id="A0A8H7UMH2"/>
<dbReference type="EMBL" id="JAEPRD010000403">
    <property type="protein sequence ID" value="KAG2191496.1"/>
    <property type="molecule type" value="Genomic_DNA"/>
</dbReference>
<feature type="non-terminal residue" evidence="2">
    <location>
        <position position="22"/>
    </location>
</feature>
<reference evidence="2" key="1">
    <citation type="submission" date="2020-12" db="EMBL/GenBank/DDBJ databases">
        <title>Metabolic potential, ecology and presence of endohyphal bacteria is reflected in genomic diversity of Mucoromycotina.</title>
        <authorList>
            <person name="Muszewska A."/>
            <person name="Okrasinska A."/>
            <person name="Steczkiewicz K."/>
            <person name="Drgas O."/>
            <person name="Orlowska M."/>
            <person name="Perlinska-Lenart U."/>
            <person name="Aleksandrzak-Piekarczyk T."/>
            <person name="Szatraj K."/>
            <person name="Zielenkiewicz U."/>
            <person name="Pilsyk S."/>
            <person name="Malc E."/>
            <person name="Mieczkowski P."/>
            <person name="Kruszewska J.S."/>
            <person name="Biernat P."/>
            <person name="Pawlowska J."/>
        </authorList>
    </citation>
    <scope>NUCLEOTIDE SEQUENCE</scope>
    <source>
        <strain evidence="2">WA0000017839</strain>
    </source>
</reference>
<keyword evidence="3" id="KW-1185">Reference proteome</keyword>
<feature type="region of interest" description="Disordered" evidence="1">
    <location>
        <begin position="1"/>
        <end position="22"/>
    </location>
</feature>
<evidence type="ECO:0000256" key="1">
    <source>
        <dbReference type="SAM" id="MobiDB-lite"/>
    </source>
</evidence>
<sequence length="22" mass="2442">MEEKQEIATTPKDTPPEVVPSD</sequence>
<gene>
    <name evidence="2" type="ORF">INT47_011537</name>
</gene>
<dbReference type="Proteomes" id="UP000603453">
    <property type="component" value="Unassembled WGS sequence"/>
</dbReference>